<dbReference type="InterPro" id="IPR010273">
    <property type="entry name" value="DUF881"/>
</dbReference>
<sequence>MTIPPRPDPDQVSAARAWRRMYAMAKPRLSRANAVVTVLALGLGFAIAAQLHTTRAQPLETLREDELVRVLDDVTQNNERLGTELRELERTRDALEGGASNSAAAIAAARERAETLGILAGTLPASGPGVRITISDPAGEIPASLILDAVQELRDAGAEAIQIGAVRVVAGTWFTDASDGISVSGTTVHAPYDIEAIGDPTTIATAMDIPGGVVASVRGKGGETTIASLDTVRITATVTPAAPRFATAQPSGK</sequence>
<dbReference type="STRING" id="1193518.BN13_30110"/>
<protein>
    <recommendedName>
        <fullName evidence="5">Division initiation protein</fullName>
    </recommendedName>
</protein>
<evidence type="ECO:0000256" key="1">
    <source>
        <dbReference type="ARBA" id="ARBA00009108"/>
    </source>
</evidence>
<evidence type="ECO:0000256" key="2">
    <source>
        <dbReference type="SAM" id="Coils"/>
    </source>
</evidence>
<name>A0A077ME63_9MICO</name>
<dbReference type="RefSeq" id="WP_048543725.1">
    <property type="nucleotide sequence ID" value="NZ_HF571038.1"/>
</dbReference>
<dbReference type="Gene3D" id="3.30.70.1880">
    <property type="entry name" value="Protein of unknown function DUF881"/>
    <property type="match status" value="1"/>
</dbReference>
<accession>A0A077ME63</accession>
<organism evidence="3 4">
    <name type="scientific">Nostocoides jenkinsii Ben 74</name>
    <dbReference type="NCBI Taxonomy" id="1193518"/>
    <lineage>
        <taxon>Bacteria</taxon>
        <taxon>Bacillati</taxon>
        <taxon>Actinomycetota</taxon>
        <taxon>Actinomycetes</taxon>
        <taxon>Micrococcales</taxon>
        <taxon>Intrasporangiaceae</taxon>
        <taxon>Nostocoides</taxon>
    </lineage>
</organism>
<dbReference type="OrthoDB" id="3211287at2"/>
<keyword evidence="4" id="KW-1185">Reference proteome</keyword>
<dbReference type="GO" id="GO:0005886">
    <property type="term" value="C:plasma membrane"/>
    <property type="evidence" value="ECO:0007669"/>
    <property type="project" value="TreeGrafter"/>
</dbReference>
<comment type="similarity">
    <text evidence="1">Belongs to the UPF0749 family.</text>
</comment>
<dbReference type="EMBL" id="CAJC01000139">
    <property type="protein sequence ID" value="CCI53158.1"/>
    <property type="molecule type" value="Genomic_DNA"/>
</dbReference>
<dbReference type="PANTHER" id="PTHR37313">
    <property type="entry name" value="UPF0749 PROTEIN RV1825"/>
    <property type="match status" value="1"/>
</dbReference>
<dbReference type="AlphaFoldDB" id="A0A077ME63"/>
<proteinExistence type="inferred from homology"/>
<evidence type="ECO:0008006" key="5">
    <source>
        <dbReference type="Google" id="ProtNLM"/>
    </source>
</evidence>
<dbReference type="Pfam" id="PF05949">
    <property type="entry name" value="DUF881"/>
    <property type="match status" value="1"/>
</dbReference>
<dbReference type="Proteomes" id="UP000035720">
    <property type="component" value="Unassembled WGS sequence"/>
</dbReference>
<dbReference type="PANTHER" id="PTHR37313:SF2">
    <property type="entry name" value="UPF0749 PROTEIN YLXX"/>
    <property type="match status" value="1"/>
</dbReference>
<reference evidence="3 4" key="1">
    <citation type="journal article" date="2013" name="ISME J.">
        <title>A metabolic model for members of the genus Tetrasphaera involved in enhanced biological phosphorus removal.</title>
        <authorList>
            <person name="Kristiansen R."/>
            <person name="Nguyen H.T.T."/>
            <person name="Saunders A.M."/>
            <person name="Nielsen J.L."/>
            <person name="Wimmer R."/>
            <person name="Le V.Q."/>
            <person name="McIlroy S.J."/>
            <person name="Petrovski S."/>
            <person name="Seviour R.J."/>
            <person name="Calteau A."/>
            <person name="Nielsen K.L."/>
            <person name="Nielsen P.H."/>
        </authorList>
    </citation>
    <scope>NUCLEOTIDE SEQUENCE [LARGE SCALE GENOMIC DNA]</scope>
    <source>
        <strain evidence="3 4">Ben 74</strain>
    </source>
</reference>
<comment type="caution">
    <text evidence="3">The sequence shown here is derived from an EMBL/GenBank/DDBJ whole genome shotgun (WGS) entry which is preliminary data.</text>
</comment>
<gene>
    <name evidence="3" type="ORF">BN13_30110</name>
</gene>
<feature type="coiled-coil region" evidence="2">
    <location>
        <begin position="71"/>
        <end position="98"/>
    </location>
</feature>
<evidence type="ECO:0000313" key="4">
    <source>
        <dbReference type="Proteomes" id="UP000035720"/>
    </source>
</evidence>
<evidence type="ECO:0000313" key="3">
    <source>
        <dbReference type="EMBL" id="CCI53158.1"/>
    </source>
</evidence>
<keyword evidence="2" id="KW-0175">Coiled coil</keyword>